<comment type="catalytic activity">
    <reaction evidence="5">
        <text>L-serine + NADP(+) = aminoacetaldehyde + CO2 + NADPH</text>
        <dbReference type="Rhea" id="RHEA:43620"/>
        <dbReference type="ChEBI" id="CHEBI:16526"/>
        <dbReference type="ChEBI" id="CHEBI:33384"/>
        <dbReference type="ChEBI" id="CHEBI:57783"/>
        <dbReference type="ChEBI" id="CHEBI:58213"/>
        <dbReference type="ChEBI" id="CHEBI:58349"/>
        <dbReference type="EC" id="1.1.1.276"/>
    </reaction>
</comment>
<dbReference type="AlphaFoldDB" id="A0A125Q6W2"/>
<dbReference type="EC" id="1.1.1.276" evidence="7"/>
<dbReference type="EMBL" id="LNCD01000018">
    <property type="protein sequence ID" value="KWV58862.1"/>
    <property type="molecule type" value="Genomic_DNA"/>
</dbReference>
<dbReference type="InterPro" id="IPR002347">
    <property type="entry name" value="SDR_fam"/>
</dbReference>
<dbReference type="FunFam" id="3.40.50.720:FF:000047">
    <property type="entry name" value="NADP-dependent L-serine/L-allo-threonine dehydrogenase"/>
    <property type="match status" value="1"/>
</dbReference>
<feature type="domain" description="Ketoreductase" evidence="10">
    <location>
        <begin position="8"/>
        <end position="189"/>
    </location>
</feature>
<dbReference type="PANTHER" id="PTHR44196:SF1">
    <property type="entry name" value="DEHYDROGENASE_REDUCTASE SDR FAMILY MEMBER 7B"/>
    <property type="match status" value="1"/>
</dbReference>
<evidence type="ECO:0000313" key="12">
    <source>
        <dbReference type="EMBL" id="KWV49145.1"/>
    </source>
</evidence>
<proteinExistence type="inferred from homology"/>
<evidence type="ECO:0000313" key="11">
    <source>
        <dbReference type="EMBL" id="KWV49035.1"/>
    </source>
</evidence>
<protein>
    <recommendedName>
        <fullName evidence="8">Serine 3-dehydrogenase</fullName>
        <ecNumber evidence="7">1.1.1.276</ecNumber>
    </recommendedName>
</protein>
<dbReference type="InterPro" id="IPR036291">
    <property type="entry name" value="NAD(P)-bd_dom_sf"/>
</dbReference>
<evidence type="ECO:0000313" key="13">
    <source>
        <dbReference type="EMBL" id="KWV58862.1"/>
    </source>
</evidence>
<gene>
    <name evidence="12" type="ORF">AS026_11315</name>
    <name evidence="11" type="ORF">AS026_11690</name>
    <name evidence="13" type="ORF">AS026_29770</name>
</gene>
<comment type="similarity">
    <text evidence="1 9">Belongs to the short-chain dehydrogenases/reductases (SDR) family.</text>
</comment>
<evidence type="ECO:0000256" key="3">
    <source>
        <dbReference type="ARBA" id="ARBA00022857"/>
    </source>
</evidence>
<dbReference type="SUPFAM" id="SSF51735">
    <property type="entry name" value="NAD(P)-binding Rossmann-fold domains"/>
    <property type="match status" value="1"/>
</dbReference>
<comment type="function">
    <text evidence="6">Catalyzes the oxidation of the hydroxyl group of serine to form 2-aminomalonate semialdehyde which is spontaneously converted into 2-aminoacetaldehyde and CO(2). Also acts on D-serine, L-glycerate, D-glycerate and 2-methyl-DL-serine. Does not act on O-methyl-DL-serine and L-threonine.</text>
</comment>
<accession>A0A125Q6W2</accession>
<dbReference type="Gene3D" id="3.40.50.720">
    <property type="entry name" value="NAD(P)-binding Rossmann-like Domain"/>
    <property type="match status" value="1"/>
</dbReference>
<reference evidence="12 14" key="1">
    <citation type="submission" date="2015-11" db="EMBL/GenBank/DDBJ databases">
        <title>Draft Genome Sequence of the Strain BR 10423 (Rhizobium sp.) isolated from nodules of Mimosa pudica.</title>
        <authorList>
            <person name="Barauna A.C."/>
            <person name="Zilli J.E."/>
            <person name="Simoes-Araujo J.L."/>
            <person name="Reis V.M."/>
            <person name="James E.K."/>
            <person name="Reis F.B.Jr."/>
            <person name="Rouws L.F."/>
            <person name="Passos S.R."/>
            <person name="Gois S.R."/>
        </authorList>
    </citation>
    <scope>NUCLEOTIDE SEQUENCE [LARGE SCALE GENOMIC DNA]</scope>
    <source>
        <strain evidence="12 14">BR10423</strain>
    </source>
</reference>
<keyword evidence="4" id="KW-0560">Oxidoreductase</keyword>
<evidence type="ECO:0000256" key="8">
    <source>
        <dbReference type="ARBA" id="ARBA00067139"/>
    </source>
</evidence>
<evidence type="ECO:0000259" key="10">
    <source>
        <dbReference type="SMART" id="SM00822"/>
    </source>
</evidence>
<dbReference type="SMART" id="SM00822">
    <property type="entry name" value="PKS_KR"/>
    <property type="match status" value="1"/>
</dbReference>
<keyword evidence="14" id="KW-1185">Reference proteome</keyword>
<dbReference type="PRINTS" id="PR00080">
    <property type="entry name" value="SDRFAMILY"/>
</dbReference>
<evidence type="ECO:0000256" key="9">
    <source>
        <dbReference type="RuleBase" id="RU000363"/>
    </source>
</evidence>
<evidence type="ECO:0000256" key="1">
    <source>
        <dbReference type="ARBA" id="ARBA00006484"/>
    </source>
</evidence>
<evidence type="ECO:0000256" key="2">
    <source>
        <dbReference type="ARBA" id="ARBA00011881"/>
    </source>
</evidence>
<evidence type="ECO:0000256" key="6">
    <source>
        <dbReference type="ARBA" id="ARBA00055659"/>
    </source>
</evidence>
<evidence type="ECO:0000256" key="4">
    <source>
        <dbReference type="ARBA" id="ARBA00023002"/>
    </source>
</evidence>
<dbReference type="PRINTS" id="PR00081">
    <property type="entry name" value="GDHRDH"/>
</dbReference>
<evidence type="ECO:0000256" key="5">
    <source>
        <dbReference type="ARBA" id="ARBA00052384"/>
    </source>
</evidence>
<dbReference type="RefSeq" id="WP_007539692.1">
    <property type="nucleotide sequence ID" value="NZ_LNCD01000018.1"/>
</dbReference>
<dbReference type="Pfam" id="PF00106">
    <property type="entry name" value="adh_short"/>
    <property type="match status" value="1"/>
</dbReference>
<evidence type="ECO:0000313" key="14">
    <source>
        <dbReference type="Proteomes" id="UP000068164"/>
    </source>
</evidence>
<comment type="caution">
    <text evidence="12">The sequence shown here is derived from an EMBL/GenBank/DDBJ whole genome shotgun (WGS) entry which is preliminary data.</text>
</comment>
<dbReference type="CDD" id="cd05233">
    <property type="entry name" value="SDR_c"/>
    <property type="match status" value="1"/>
</dbReference>
<comment type="subunit">
    <text evidence="2">Homotetramer.</text>
</comment>
<dbReference type="Proteomes" id="UP000068164">
    <property type="component" value="Unassembled WGS sequence"/>
</dbReference>
<dbReference type="InterPro" id="IPR020904">
    <property type="entry name" value="Sc_DH/Rdtase_CS"/>
</dbReference>
<organism evidence="12 14">
    <name type="scientific">Rhizobium altiplani</name>
    <dbReference type="NCBI Taxonomy" id="1864509"/>
    <lineage>
        <taxon>Bacteria</taxon>
        <taxon>Pseudomonadati</taxon>
        <taxon>Pseudomonadota</taxon>
        <taxon>Alphaproteobacteria</taxon>
        <taxon>Hyphomicrobiales</taxon>
        <taxon>Rhizobiaceae</taxon>
        <taxon>Rhizobium/Agrobacterium group</taxon>
        <taxon>Rhizobium</taxon>
    </lineage>
</organism>
<dbReference type="EMBL" id="LNCD01000092">
    <property type="protein sequence ID" value="KWV49145.1"/>
    <property type="molecule type" value="Genomic_DNA"/>
</dbReference>
<keyword evidence="3" id="KW-0521">NADP</keyword>
<evidence type="ECO:0000256" key="7">
    <source>
        <dbReference type="ARBA" id="ARBA00066862"/>
    </source>
</evidence>
<dbReference type="OrthoDB" id="9810734at2"/>
<dbReference type="GO" id="GO:0016020">
    <property type="term" value="C:membrane"/>
    <property type="evidence" value="ECO:0007669"/>
    <property type="project" value="TreeGrafter"/>
</dbReference>
<dbReference type="PANTHER" id="PTHR44196">
    <property type="entry name" value="DEHYDROGENASE/REDUCTASE SDR FAMILY MEMBER 7B"/>
    <property type="match status" value="1"/>
</dbReference>
<dbReference type="PROSITE" id="PS00061">
    <property type="entry name" value="ADH_SHORT"/>
    <property type="match status" value="1"/>
</dbReference>
<dbReference type="GO" id="GO:0031132">
    <property type="term" value="F:serine 3-dehydrogenase activity"/>
    <property type="evidence" value="ECO:0007669"/>
    <property type="project" value="UniProtKB-EC"/>
</dbReference>
<dbReference type="EMBL" id="LNCD01000093">
    <property type="protein sequence ID" value="KWV49035.1"/>
    <property type="molecule type" value="Genomic_DNA"/>
</dbReference>
<dbReference type="InterPro" id="IPR057326">
    <property type="entry name" value="KR_dom"/>
</dbReference>
<name>A0A125Q6W2_9HYPH</name>
<sequence length="242" mass="26158">MVYPLKDKVALITGASSGIGLATARALAAQGAQLALTARLDTEYSKLVEEFSGRASIVAADLCEDGMVEKVVDDHLRTFGRIDVLVASAGMFHQGYVPDDDPEIWDRLIGLNVNSVFRTIRRVLPSMVAQQAGDIVALSSVSGHTAIHHEPVYSASKHAIQAFIHGLRRQVGQQNIRVGAVAPGIVLTKLTGYTDEEQIAEKVRLGEGVRAEDVADAITFMLSRPRHVTIRDMVLLPSNQPI</sequence>